<keyword evidence="3" id="KW-1185">Reference proteome</keyword>
<comment type="caution">
    <text evidence="2">The sequence shown here is derived from an EMBL/GenBank/DDBJ whole genome shotgun (WGS) entry which is preliminary data.</text>
</comment>
<accession>A0A4Z2HUY6</accession>
<dbReference type="GO" id="GO:1990879">
    <property type="term" value="C:CST complex"/>
    <property type="evidence" value="ECO:0007669"/>
    <property type="project" value="InterPro"/>
</dbReference>
<dbReference type="GO" id="GO:0032211">
    <property type="term" value="P:negative regulation of telomere maintenance via telomerase"/>
    <property type="evidence" value="ECO:0007669"/>
    <property type="project" value="TreeGrafter"/>
</dbReference>
<dbReference type="GO" id="GO:0042162">
    <property type="term" value="F:telomeric DNA binding"/>
    <property type="evidence" value="ECO:0007669"/>
    <property type="project" value="TreeGrafter"/>
</dbReference>
<dbReference type="InterPro" id="IPR029146">
    <property type="entry name" value="Ten1_animal_plant"/>
</dbReference>
<name>A0A4Z2HUY6_9TELE</name>
<dbReference type="AlphaFoldDB" id="A0A4Z2HUY6"/>
<dbReference type="Proteomes" id="UP000314294">
    <property type="component" value="Unassembled WGS sequence"/>
</dbReference>
<dbReference type="PANTHER" id="PTHR33905">
    <property type="entry name" value="CST COMPLEX SUBUNIT TEN1"/>
    <property type="match status" value="1"/>
</dbReference>
<dbReference type="PANTHER" id="PTHR33905:SF1">
    <property type="entry name" value="CST COMPLEX SUBUNIT TEN1"/>
    <property type="match status" value="1"/>
</dbReference>
<proteinExistence type="predicted"/>
<reference evidence="2 3" key="1">
    <citation type="submission" date="2019-03" db="EMBL/GenBank/DDBJ databases">
        <title>First draft genome of Liparis tanakae, snailfish: a comprehensive survey of snailfish specific genes.</title>
        <authorList>
            <person name="Kim W."/>
            <person name="Song I."/>
            <person name="Jeong J.-H."/>
            <person name="Kim D."/>
            <person name="Kim S."/>
            <person name="Ryu S."/>
            <person name="Song J.Y."/>
            <person name="Lee S.K."/>
        </authorList>
    </citation>
    <scope>NUCLEOTIDE SEQUENCE [LARGE SCALE GENOMIC DNA]</scope>
    <source>
        <tissue evidence="2">Muscle</tissue>
    </source>
</reference>
<evidence type="ECO:0000256" key="1">
    <source>
        <dbReference type="SAM" id="MobiDB-lite"/>
    </source>
</evidence>
<sequence length="177" mass="19602">MQAVEMSLSMKLGEHYGMVGGGHEETVHLLWRGLVEQCGQEHPQMEVQGLWPVWVNAAKATQDGANGEEGQIEYKSPGPPSKMWPEESRATLSAQHASKEHHVAIHTLFVEPFNPIIGAQYIVLGEVENADGVGAMVRARVLNCVDGVNVALLQKAINEQRSFFREREHPREDARAT</sequence>
<gene>
    <name evidence="2" type="primary">TEN1</name>
    <name evidence="2" type="ORF">EYF80_020341</name>
</gene>
<dbReference type="GO" id="GO:0010521">
    <property type="term" value="F:telomerase inhibitor activity"/>
    <property type="evidence" value="ECO:0007669"/>
    <property type="project" value="TreeGrafter"/>
</dbReference>
<evidence type="ECO:0000313" key="3">
    <source>
        <dbReference type="Proteomes" id="UP000314294"/>
    </source>
</evidence>
<dbReference type="InterPro" id="IPR012340">
    <property type="entry name" value="NA-bd_OB-fold"/>
</dbReference>
<feature type="region of interest" description="Disordered" evidence="1">
    <location>
        <begin position="64"/>
        <end position="85"/>
    </location>
</feature>
<organism evidence="2 3">
    <name type="scientific">Liparis tanakae</name>
    <name type="common">Tanaka's snailfish</name>
    <dbReference type="NCBI Taxonomy" id="230148"/>
    <lineage>
        <taxon>Eukaryota</taxon>
        <taxon>Metazoa</taxon>
        <taxon>Chordata</taxon>
        <taxon>Craniata</taxon>
        <taxon>Vertebrata</taxon>
        <taxon>Euteleostomi</taxon>
        <taxon>Actinopterygii</taxon>
        <taxon>Neopterygii</taxon>
        <taxon>Teleostei</taxon>
        <taxon>Neoteleostei</taxon>
        <taxon>Acanthomorphata</taxon>
        <taxon>Eupercaria</taxon>
        <taxon>Perciformes</taxon>
        <taxon>Cottioidei</taxon>
        <taxon>Cottales</taxon>
        <taxon>Liparidae</taxon>
        <taxon>Liparis</taxon>
    </lineage>
</organism>
<evidence type="ECO:0000313" key="2">
    <source>
        <dbReference type="EMBL" id="TNN69507.1"/>
    </source>
</evidence>
<dbReference type="OrthoDB" id="342190at2759"/>
<dbReference type="EMBL" id="SRLO01000175">
    <property type="protein sequence ID" value="TNN69507.1"/>
    <property type="molecule type" value="Genomic_DNA"/>
</dbReference>
<dbReference type="GO" id="GO:0003697">
    <property type="term" value="F:single-stranded DNA binding"/>
    <property type="evidence" value="ECO:0007669"/>
    <property type="project" value="InterPro"/>
</dbReference>
<dbReference type="Gene3D" id="2.40.50.140">
    <property type="entry name" value="Nucleic acid-binding proteins"/>
    <property type="match status" value="1"/>
</dbReference>
<protein>
    <submittedName>
        <fullName evidence="2">CST complex subunit TEN1</fullName>
    </submittedName>
</protein>
<dbReference type="Pfam" id="PF15490">
    <property type="entry name" value="Ten1_2"/>
    <property type="match status" value="1"/>
</dbReference>